<protein>
    <recommendedName>
        <fullName evidence="4">FYVE-type domain-containing protein</fullName>
    </recommendedName>
</protein>
<evidence type="ECO:0000256" key="1">
    <source>
        <dbReference type="SAM" id="MobiDB-lite"/>
    </source>
</evidence>
<dbReference type="AlphaFoldDB" id="A0A061JBD4"/>
<dbReference type="EMBL" id="AUPL01000595">
    <property type="protein sequence ID" value="ESL11650.1"/>
    <property type="molecule type" value="Genomic_DNA"/>
</dbReference>
<name>A0A061JBD4_TRYRA</name>
<keyword evidence="3" id="KW-1185">Reference proteome</keyword>
<dbReference type="Proteomes" id="UP000031737">
    <property type="component" value="Unassembled WGS sequence"/>
</dbReference>
<dbReference type="SUPFAM" id="SSF57903">
    <property type="entry name" value="FYVE/PHD zinc finger"/>
    <property type="match status" value="1"/>
</dbReference>
<organism evidence="2 3">
    <name type="scientific">Trypanosoma rangeli SC58</name>
    <dbReference type="NCBI Taxonomy" id="429131"/>
    <lineage>
        <taxon>Eukaryota</taxon>
        <taxon>Discoba</taxon>
        <taxon>Euglenozoa</taxon>
        <taxon>Kinetoplastea</taxon>
        <taxon>Metakinetoplastina</taxon>
        <taxon>Trypanosomatida</taxon>
        <taxon>Trypanosomatidae</taxon>
        <taxon>Trypanosoma</taxon>
        <taxon>Herpetosoma</taxon>
    </lineage>
</organism>
<evidence type="ECO:0008006" key="4">
    <source>
        <dbReference type="Google" id="ProtNLM"/>
    </source>
</evidence>
<feature type="region of interest" description="Disordered" evidence="1">
    <location>
        <begin position="112"/>
        <end position="135"/>
    </location>
</feature>
<dbReference type="OrthoDB" id="248092at2759"/>
<comment type="caution">
    <text evidence="2">The sequence shown here is derived from an EMBL/GenBank/DDBJ whole genome shotgun (WGS) entry which is preliminary data.</text>
</comment>
<proteinExistence type="predicted"/>
<dbReference type="CDD" id="cd00065">
    <property type="entry name" value="FYVE_like_SF"/>
    <property type="match status" value="1"/>
</dbReference>
<evidence type="ECO:0000313" key="3">
    <source>
        <dbReference type="Proteomes" id="UP000031737"/>
    </source>
</evidence>
<sequence length="213" mass="23938">MTPAPACPLCKRHFGAFRWRHTCNHCEKTVCDDCAPKLDGSRQCTACAAKAKRQQQTQKLRQIPNPVSVEDERATRMRAAEERMKAAMQRGRPQGRDVQNPVLSVETPIREMPPQKQCDTGASSSTHADVPTRANPEENPVLAAALRRREQEQLGGNTNRGNSSEKMRLLTAILAILHQWGEDEPFGLRSMDEMKLQSYLRYLKSKDKSSVAL</sequence>
<dbReference type="InterPro" id="IPR011011">
    <property type="entry name" value="Znf_FYVE_PHD"/>
</dbReference>
<evidence type="ECO:0000313" key="2">
    <source>
        <dbReference type="EMBL" id="ESL11650.1"/>
    </source>
</evidence>
<dbReference type="Gene3D" id="3.30.40.10">
    <property type="entry name" value="Zinc/RING finger domain, C3HC4 (zinc finger)"/>
    <property type="match status" value="1"/>
</dbReference>
<reference evidence="2 3" key="1">
    <citation type="submission" date="2013-07" db="EMBL/GenBank/DDBJ databases">
        <authorList>
            <person name="Stoco P.H."/>
            <person name="Wagner G."/>
            <person name="Gerber A."/>
            <person name="Zaha A."/>
            <person name="Thompson C."/>
            <person name="Bartholomeu D.C."/>
            <person name="Luckemeyer D.D."/>
            <person name="Bahia D."/>
            <person name="Loreto E."/>
            <person name="Prestes E.B."/>
            <person name="Lima F.M."/>
            <person name="Rodrigues-Luiz G."/>
            <person name="Vallejo G.A."/>
            <person name="Filho J.F."/>
            <person name="Monteiro K.M."/>
            <person name="Tyler K.M."/>
            <person name="de Almeida L.G."/>
            <person name="Ortiz M.F."/>
            <person name="Siervo M.A."/>
            <person name="de Moraes M.H."/>
            <person name="Cunha O.L."/>
            <person name="Mendonca-Neto R."/>
            <person name="Silva R."/>
            <person name="Teixeira S.M."/>
            <person name="Murta S.M."/>
            <person name="Sincero T.C."/>
            <person name="Mendes T.A."/>
            <person name="Urmenyi T.P."/>
            <person name="Silva V.G."/>
            <person name="da Rocha W.D."/>
            <person name="Andersson B."/>
            <person name="Romanha A.J."/>
            <person name="Steindel M."/>
            <person name="de Vasconcelos A.T."/>
            <person name="Grisard E.C."/>
        </authorList>
    </citation>
    <scope>NUCLEOTIDE SEQUENCE [LARGE SCALE GENOMIC DNA]</scope>
    <source>
        <strain evidence="2 3">SC58</strain>
    </source>
</reference>
<feature type="compositionally biased region" description="Polar residues" evidence="1">
    <location>
        <begin position="117"/>
        <end position="127"/>
    </location>
</feature>
<dbReference type="VEuPathDB" id="TriTrypDB:TRSC58_00595"/>
<dbReference type="InterPro" id="IPR013083">
    <property type="entry name" value="Znf_RING/FYVE/PHD"/>
</dbReference>
<accession>A0A061JBD4</accession>
<gene>
    <name evidence="2" type="ORF">TRSC58_00595</name>
</gene>